<accession>A0A9X1UAC6</accession>
<keyword evidence="2" id="KW-1185">Reference proteome</keyword>
<dbReference type="RefSeq" id="WP_237603267.1">
    <property type="nucleotide sequence ID" value="NZ_JAIRBA010000020.1"/>
</dbReference>
<proteinExistence type="predicted"/>
<sequence>MKIHFNLRSLVFSPLFLIVFTTVAQVGIGTTSPDSSSILDISDPTGSKGLLIPRVALTAINESTPIDPQPAVSLLVYNTATAGIDPHRVYPGYYYWSGTSWVALIASEKWDLLGNSGTNQSNNFIGTTDAQGLTFRTNNIERIRVANGNQLLAMQNGSSTLPFYSWNSDSDMGMFRIGTDNFGFSTNKIERLRLSASEAVFNDPGNNFNFRIESDNQPNMFFVNGTNNRIGINTNDPQTEFHLAGTAATVRIDELNSTNNSNNVSADPAPVYVNNEGDLTLQPPLIQTFMPVNNLNFLGNGVAISSNSGSGVTRSLLNSTINLTQESLVHVNYQFSVQITMPDGTTPVVDGASRLYRSYVTVNGSSNQIAIATGTYTNNPTSSGGGTYASGYYYLSGSGYIQLPAGSHSINLSVLGFGGNFGYRMVFGETDIENFQVVVHR</sequence>
<dbReference type="Proteomes" id="UP001139461">
    <property type="component" value="Unassembled WGS sequence"/>
</dbReference>
<evidence type="ECO:0000313" key="1">
    <source>
        <dbReference type="EMBL" id="MCG2419481.1"/>
    </source>
</evidence>
<gene>
    <name evidence="1" type="ORF">K8089_10645</name>
</gene>
<reference evidence="1" key="1">
    <citation type="submission" date="2021-09" db="EMBL/GenBank/DDBJ databases">
        <title>Genome of Aequorivita sp. strain F47161.</title>
        <authorList>
            <person name="Wang Y."/>
        </authorList>
    </citation>
    <scope>NUCLEOTIDE SEQUENCE</scope>
    <source>
        <strain evidence="1">F47161</strain>
    </source>
</reference>
<dbReference type="AlphaFoldDB" id="A0A9X1UAC6"/>
<evidence type="ECO:0000313" key="2">
    <source>
        <dbReference type="Proteomes" id="UP001139461"/>
    </source>
</evidence>
<protein>
    <submittedName>
        <fullName evidence="1">Uncharacterized protein</fullName>
    </submittedName>
</protein>
<dbReference type="EMBL" id="JAIRBA010000020">
    <property type="protein sequence ID" value="MCG2419481.1"/>
    <property type="molecule type" value="Genomic_DNA"/>
</dbReference>
<organism evidence="1 2">
    <name type="scientific">Aequorivita vitellina</name>
    <dbReference type="NCBI Taxonomy" id="2874475"/>
    <lineage>
        <taxon>Bacteria</taxon>
        <taxon>Pseudomonadati</taxon>
        <taxon>Bacteroidota</taxon>
        <taxon>Flavobacteriia</taxon>
        <taxon>Flavobacteriales</taxon>
        <taxon>Flavobacteriaceae</taxon>
        <taxon>Aequorivita</taxon>
    </lineage>
</organism>
<comment type="caution">
    <text evidence="1">The sequence shown here is derived from an EMBL/GenBank/DDBJ whole genome shotgun (WGS) entry which is preliminary data.</text>
</comment>
<name>A0A9X1UAC6_9FLAO</name>